<sequence>MQKSLKATKSFNMKFFSEDNSTNKEVSFLRLKSELMQSEKFFNDNSFTKKELISLGQYFKIKANAQQKKDGIIHVLVKGILETQHVNTPEESHMDTEQAGPSGILQISTVSTESDPGPSVQSEPVRKKSKRTSVKGKGKERKRKGKGERTEKENNR</sequence>
<evidence type="ECO:0000256" key="1">
    <source>
        <dbReference type="SAM" id="MobiDB-lite"/>
    </source>
</evidence>
<evidence type="ECO:0000313" key="2">
    <source>
        <dbReference type="EMBL" id="CAG2226886.1"/>
    </source>
</evidence>
<dbReference type="AlphaFoldDB" id="A0A8S3T0M7"/>
<keyword evidence="3" id="KW-1185">Reference proteome</keyword>
<feature type="compositionally biased region" description="Polar residues" evidence="1">
    <location>
        <begin position="105"/>
        <end position="122"/>
    </location>
</feature>
<evidence type="ECO:0000313" key="3">
    <source>
        <dbReference type="Proteomes" id="UP000683360"/>
    </source>
</evidence>
<name>A0A8S3T0M7_MYTED</name>
<gene>
    <name evidence="2" type="ORF">MEDL_39934</name>
</gene>
<protein>
    <submittedName>
        <fullName evidence="2">Uncharacterized protein</fullName>
    </submittedName>
</protein>
<comment type="caution">
    <text evidence="2">The sequence shown here is derived from an EMBL/GenBank/DDBJ whole genome shotgun (WGS) entry which is preliminary data.</text>
</comment>
<dbReference type="Proteomes" id="UP000683360">
    <property type="component" value="Unassembled WGS sequence"/>
</dbReference>
<accession>A0A8S3T0M7</accession>
<feature type="region of interest" description="Disordered" evidence="1">
    <location>
        <begin position="86"/>
        <end position="156"/>
    </location>
</feature>
<reference evidence="2" key="1">
    <citation type="submission" date="2021-03" db="EMBL/GenBank/DDBJ databases">
        <authorList>
            <person name="Bekaert M."/>
        </authorList>
    </citation>
    <scope>NUCLEOTIDE SEQUENCE</scope>
</reference>
<feature type="compositionally biased region" description="Basic residues" evidence="1">
    <location>
        <begin position="127"/>
        <end position="146"/>
    </location>
</feature>
<feature type="compositionally biased region" description="Basic and acidic residues" evidence="1">
    <location>
        <begin position="147"/>
        <end position="156"/>
    </location>
</feature>
<organism evidence="2 3">
    <name type="scientific">Mytilus edulis</name>
    <name type="common">Blue mussel</name>
    <dbReference type="NCBI Taxonomy" id="6550"/>
    <lineage>
        <taxon>Eukaryota</taxon>
        <taxon>Metazoa</taxon>
        <taxon>Spiralia</taxon>
        <taxon>Lophotrochozoa</taxon>
        <taxon>Mollusca</taxon>
        <taxon>Bivalvia</taxon>
        <taxon>Autobranchia</taxon>
        <taxon>Pteriomorphia</taxon>
        <taxon>Mytilida</taxon>
        <taxon>Mytiloidea</taxon>
        <taxon>Mytilidae</taxon>
        <taxon>Mytilinae</taxon>
        <taxon>Mytilus</taxon>
    </lineage>
</organism>
<dbReference type="EMBL" id="CAJPWZ010001945">
    <property type="protein sequence ID" value="CAG2226886.1"/>
    <property type="molecule type" value="Genomic_DNA"/>
</dbReference>
<proteinExistence type="predicted"/>